<evidence type="ECO:0000313" key="1">
    <source>
        <dbReference type="EMBL" id="OGD09248.1"/>
    </source>
</evidence>
<dbReference type="EMBL" id="MEXR01000035">
    <property type="protein sequence ID" value="OGD09248.1"/>
    <property type="molecule type" value="Genomic_DNA"/>
</dbReference>
<dbReference type="AlphaFoldDB" id="A0A1F4ZSY7"/>
<comment type="caution">
    <text evidence="1">The sequence shown here is derived from an EMBL/GenBank/DDBJ whole genome shotgun (WGS) entry which is preliminary data.</text>
</comment>
<dbReference type="SUPFAM" id="SSF56784">
    <property type="entry name" value="HAD-like"/>
    <property type="match status" value="1"/>
</dbReference>
<dbReference type="InterPro" id="IPR023214">
    <property type="entry name" value="HAD_sf"/>
</dbReference>
<reference evidence="1 2" key="1">
    <citation type="journal article" date="2016" name="Nat. Commun.">
        <title>Thousands of microbial genomes shed light on interconnected biogeochemical processes in an aquifer system.</title>
        <authorList>
            <person name="Anantharaman K."/>
            <person name="Brown C.T."/>
            <person name="Hug L.A."/>
            <person name="Sharon I."/>
            <person name="Castelle C.J."/>
            <person name="Probst A.J."/>
            <person name="Thomas B.C."/>
            <person name="Singh A."/>
            <person name="Wilkins M.J."/>
            <person name="Karaoz U."/>
            <person name="Brodie E.L."/>
            <person name="Williams K.H."/>
            <person name="Hubbard S.S."/>
            <person name="Banfield J.F."/>
        </authorList>
    </citation>
    <scope>NUCLEOTIDE SEQUENCE [LARGE SCALE GENOMIC DNA]</scope>
</reference>
<dbReference type="STRING" id="1797263.A2397_02850"/>
<accession>A0A1F4ZSY7</accession>
<gene>
    <name evidence="1" type="ORF">A2397_02850</name>
</gene>
<sequence length="191" mass="23001">MRKVIRVGLDFDGVVTYHPMRVARVLIAFIKHKILKIKKLGFFVPQNKWQKMLFRIVVVWPSVLPANGVKLLKLMSKSSKYEFYLVTGRFGFVKDDTYQWLKRWGLSKTFKNVCINEKNDQPHNFKLKMCQKFKFDYYIEDNWDIVNSLNGKTRTKLFWIYNILDRGRKYSFKFPYLKLALEQIKRDENII</sequence>
<name>A0A1F4ZSY7_9BACT</name>
<dbReference type="Gene3D" id="3.40.50.1000">
    <property type="entry name" value="HAD superfamily/HAD-like"/>
    <property type="match status" value="1"/>
</dbReference>
<proteinExistence type="predicted"/>
<dbReference type="Proteomes" id="UP000176424">
    <property type="component" value="Unassembled WGS sequence"/>
</dbReference>
<dbReference type="InterPro" id="IPR036412">
    <property type="entry name" value="HAD-like_sf"/>
</dbReference>
<evidence type="ECO:0000313" key="2">
    <source>
        <dbReference type="Proteomes" id="UP000176424"/>
    </source>
</evidence>
<organism evidence="1 2">
    <name type="scientific">Candidatus Amesbacteria bacterium RIFOXYB1_FULL_44_23</name>
    <dbReference type="NCBI Taxonomy" id="1797263"/>
    <lineage>
        <taxon>Bacteria</taxon>
        <taxon>Candidatus Amesiibacteriota</taxon>
    </lineage>
</organism>
<evidence type="ECO:0008006" key="3">
    <source>
        <dbReference type="Google" id="ProtNLM"/>
    </source>
</evidence>
<protein>
    <recommendedName>
        <fullName evidence="3">Nucleotidase</fullName>
    </recommendedName>
</protein>